<keyword evidence="3" id="KW-1185">Reference proteome</keyword>
<evidence type="ECO:0000313" key="2">
    <source>
        <dbReference type="EMBL" id="ACM20937.1"/>
    </source>
</evidence>
<organism evidence="2 3">
    <name type="scientific">Geotalea daltonii (strain DSM 22248 / JCM 15807 / FRC-32)</name>
    <name type="common">Geobacter daltonii</name>
    <dbReference type="NCBI Taxonomy" id="316067"/>
    <lineage>
        <taxon>Bacteria</taxon>
        <taxon>Pseudomonadati</taxon>
        <taxon>Thermodesulfobacteriota</taxon>
        <taxon>Desulfuromonadia</taxon>
        <taxon>Geobacterales</taxon>
        <taxon>Geobacteraceae</taxon>
        <taxon>Geotalea</taxon>
    </lineage>
</organism>
<protein>
    <submittedName>
        <fullName evidence="2">Uncharacterized protein</fullName>
    </submittedName>
</protein>
<feature type="signal peptide" evidence="1">
    <location>
        <begin position="1"/>
        <end position="18"/>
    </location>
</feature>
<evidence type="ECO:0000256" key="1">
    <source>
        <dbReference type="SAM" id="SignalP"/>
    </source>
</evidence>
<sequence length="176" mass="20796">MKKLGFLVLLLLSLPKHALCKELLFRQIPYDLSYKDTLKAVKKTFPNRKLHKGKETNDAYRPIQDETVTIDDVNIGGQKYDIRFYVDPEDKLYKCTIFGRNAEDRVVMPLIRFLKSRYGGSYSIGDTELYYGTLRFHHYKHFKNYVWTVSRQKVRLDFGRSLPKSAFVYVDIQKIK</sequence>
<name>B9M0T4_GEODF</name>
<feature type="chain" id="PRO_5002886408" evidence="1">
    <location>
        <begin position="19"/>
        <end position="176"/>
    </location>
</feature>
<evidence type="ECO:0000313" key="3">
    <source>
        <dbReference type="Proteomes" id="UP000007721"/>
    </source>
</evidence>
<reference evidence="2 3" key="1">
    <citation type="submission" date="2009-01" db="EMBL/GenBank/DDBJ databases">
        <title>Complete sequence of Geobacter sp. FRC-32.</title>
        <authorList>
            <consortium name="US DOE Joint Genome Institute"/>
            <person name="Lucas S."/>
            <person name="Copeland A."/>
            <person name="Lapidus A."/>
            <person name="Glavina del Rio T."/>
            <person name="Dalin E."/>
            <person name="Tice H."/>
            <person name="Bruce D."/>
            <person name="Goodwin L."/>
            <person name="Pitluck S."/>
            <person name="Saunders E."/>
            <person name="Brettin T."/>
            <person name="Detter J.C."/>
            <person name="Han C."/>
            <person name="Larimer F."/>
            <person name="Land M."/>
            <person name="Hauser L."/>
            <person name="Kyrpides N."/>
            <person name="Ovchinnikova G."/>
            <person name="Kostka J."/>
            <person name="Richardson P."/>
        </authorList>
    </citation>
    <scope>NUCLEOTIDE SEQUENCE [LARGE SCALE GENOMIC DNA]</scope>
    <source>
        <strain evidence="3">DSM 22248 / JCM 15807 / FRC-32</strain>
    </source>
</reference>
<proteinExistence type="predicted"/>
<dbReference type="EMBL" id="CP001390">
    <property type="protein sequence ID" value="ACM20937.1"/>
    <property type="molecule type" value="Genomic_DNA"/>
</dbReference>
<gene>
    <name evidence="2" type="ordered locus">Geob_2586</name>
</gene>
<dbReference type="KEGG" id="geo:Geob_2586"/>
<accession>B9M0T4</accession>
<dbReference type="AlphaFoldDB" id="B9M0T4"/>
<keyword evidence="1" id="KW-0732">Signal</keyword>
<dbReference type="Proteomes" id="UP000007721">
    <property type="component" value="Chromosome"/>
</dbReference>
<dbReference type="HOGENOM" id="CLU_1523040_0_0_7"/>